<dbReference type="EMBL" id="CP034463">
    <property type="protein sequence ID" value="AZP19904.1"/>
    <property type="molecule type" value="Genomic_DNA"/>
</dbReference>
<organism evidence="2 3">
    <name type="scientific">Streptomyces aquilus</name>
    <dbReference type="NCBI Taxonomy" id="2548456"/>
    <lineage>
        <taxon>Bacteria</taxon>
        <taxon>Bacillati</taxon>
        <taxon>Actinomycetota</taxon>
        <taxon>Actinomycetes</taxon>
        <taxon>Kitasatosporales</taxon>
        <taxon>Streptomycetaceae</taxon>
        <taxon>Streptomyces</taxon>
    </lineage>
</organism>
<dbReference type="KEGG" id="saqu:EJC51_29810"/>
<evidence type="ECO:0000313" key="3">
    <source>
        <dbReference type="Proteomes" id="UP000280197"/>
    </source>
</evidence>
<name>A0A3Q9C1X7_9ACTN</name>
<keyword evidence="3" id="KW-1185">Reference proteome</keyword>
<feature type="compositionally biased region" description="Low complexity" evidence="1">
    <location>
        <begin position="200"/>
        <end position="215"/>
    </location>
</feature>
<feature type="compositionally biased region" description="Low complexity" evidence="1">
    <location>
        <begin position="257"/>
        <end position="268"/>
    </location>
</feature>
<feature type="compositionally biased region" description="Low complexity" evidence="1">
    <location>
        <begin position="226"/>
        <end position="236"/>
    </location>
</feature>
<feature type="compositionally biased region" description="Basic and acidic residues" evidence="1">
    <location>
        <begin position="307"/>
        <end position="324"/>
    </location>
</feature>
<feature type="region of interest" description="Disordered" evidence="1">
    <location>
        <begin position="93"/>
        <end position="125"/>
    </location>
</feature>
<gene>
    <name evidence="2" type="ORF">EJC51_29810</name>
</gene>
<proteinExistence type="predicted"/>
<dbReference type="AlphaFoldDB" id="A0A3Q9C1X7"/>
<sequence>MTSPAALPGAALRVMRTAAGRRALQVVVLVGGLFALGFLCGERASAAEGVPTVTSHEVASVAQVAPVTSGVRADGVRSLTRDAVERLVIPRTEADVHPTAPPQTQPAEAEAHGSAPRLPDLTDTSLGGKVVQPVGELVETVTEQLADAQAEAQWPALPSLPALPAVPELPVPPVLPGQTLPAPVTAAPQPGSPADGSNAGHGSDSPAGSDSSTSPHKARASRVGDDYGPSYGDGSPVTGTAAKADRHRAARSGGYVPAHPAPAGDPDGVLAHRSGVDNGSPRHGDAQAVSLNDRAPLRLVPGGVVRTDADGTRDRHRDIPVSPA</sequence>
<dbReference type="Proteomes" id="UP000280197">
    <property type="component" value="Chromosome"/>
</dbReference>
<reference evidence="2 3" key="1">
    <citation type="submission" date="2018-12" db="EMBL/GenBank/DDBJ databases">
        <authorList>
            <person name="Li K."/>
        </authorList>
    </citation>
    <scope>NUCLEOTIDE SEQUENCE [LARGE SCALE GENOMIC DNA]</scope>
    <source>
        <strain evidence="3">CR22</strain>
    </source>
</reference>
<accession>A0A3Q9C1X7</accession>
<evidence type="ECO:0000256" key="1">
    <source>
        <dbReference type="SAM" id="MobiDB-lite"/>
    </source>
</evidence>
<feature type="region of interest" description="Disordered" evidence="1">
    <location>
        <begin position="174"/>
        <end position="324"/>
    </location>
</feature>
<protein>
    <submittedName>
        <fullName evidence="2">Uncharacterized protein</fullName>
    </submittedName>
</protein>
<evidence type="ECO:0000313" key="2">
    <source>
        <dbReference type="EMBL" id="AZP19904.1"/>
    </source>
</evidence>
<dbReference type="RefSeq" id="WP_126273893.1">
    <property type="nucleotide sequence ID" value="NZ_CP034463.1"/>
</dbReference>